<protein>
    <submittedName>
        <fullName evidence="1">Uncharacterized protein</fullName>
    </submittedName>
</protein>
<proteinExistence type="predicted"/>
<sequence>MKKILFITISLFLINNINSQDKKKYMPFMHNNLWGIVDSTQKTIIEPKYNDIRFLGELDYVSLDDKLIFDLEKGTQQKSPGTFETEVFISKQRFYLFNNNNKSILIDLKNNEKISLSLKYTNFENITLTNPNSGIENEYIIGTLDYDSYILLKNTKKLPAAITGRFSEPDLLVDKSSKKNIFFTAIKNSKIYVYNTNLKIVNTFLNEEKLRENLENLAKKTNSDGLSQKCFTCAEIMHSGSFDENPLLPEIFEVSYKSNRLSVVYKNKEGKEIEVNPYQTFEKGCGYLDGVTFGKNLIFIDFRYVKPKKLMFPKEYLD</sequence>
<gene>
    <name evidence="1" type="ORF">GCM10007384_14870</name>
</gene>
<comment type="caution">
    <text evidence="1">The sequence shown here is derived from an EMBL/GenBank/DDBJ whole genome shotgun (WGS) entry which is preliminary data.</text>
</comment>
<reference evidence="1 2" key="1">
    <citation type="journal article" date="2014" name="Int. J. Syst. Evol. Microbiol.">
        <title>Complete genome sequence of Corynebacterium casei LMG S-19264T (=DSM 44701T), isolated from a smear-ripened cheese.</title>
        <authorList>
            <consortium name="US DOE Joint Genome Institute (JGI-PGF)"/>
            <person name="Walter F."/>
            <person name="Albersmeier A."/>
            <person name="Kalinowski J."/>
            <person name="Ruckert C."/>
        </authorList>
    </citation>
    <scope>NUCLEOTIDE SEQUENCE [LARGE SCALE GENOMIC DNA]</scope>
    <source>
        <strain evidence="1 2">KCTC 12285</strain>
    </source>
</reference>
<dbReference type="EMBL" id="BMWS01000008">
    <property type="protein sequence ID" value="GGX14343.1"/>
    <property type="molecule type" value="Genomic_DNA"/>
</dbReference>
<dbReference type="AlphaFoldDB" id="A0A918JU19"/>
<dbReference type="Proteomes" id="UP000601108">
    <property type="component" value="Unassembled WGS sequence"/>
</dbReference>
<organism evidence="1 2">
    <name type="scientific">Aquimarina muelleri</name>
    <dbReference type="NCBI Taxonomy" id="279356"/>
    <lineage>
        <taxon>Bacteria</taxon>
        <taxon>Pseudomonadati</taxon>
        <taxon>Bacteroidota</taxon>
        <taxon>Flavobacteriia</taxon>
        <taxon>Flavobacteriales</taxon>
        <taxon>Flavobacteriaceae</taxon>
        <taxon>Aquimarina</taxon>
    </lineage>
</organism>
<keyword evidence="2" id="KW-1185">Reference proteome</keyword>
<evidence type="ECO:0000313" key="1">
    <source>
        <dbReference type="EMBL" id="GGX14343.1"/>
    </source>
</evidence>
<evidence type="ECO:0000313" key="2">
    <source>
        <dbReference type="Proteomes" id="UP000601108"/>
    </source>
</evidence>
<name>A0A918JU19_9FLAO</name>
<accession>A0A918JU19</accession>
<dbReference type="RefSeq" id="WP_155837814.1">
    <property type="nucleotide sequence ID" value="NZ_BMWS01000008.1"/>
</dbReference>